<evidence type="ECO:0000313" key="3">
    <source>
        <dbReference type="Proteomes" id="UP000037600"/>
    </source>
</evidence>
<dbReference type="OrthoDB" id="37622at2"/>
<dbReference type="Pfam" id="PF03091">
    <property type="entry name" value="CutA1"/>
    <property type="match status" value="1"/>
</dbReference>
<dbReference type="Proteomes" id="UP000037600">
    <property type="component" value="Unassembled WGS sequence"/>
</dbReference>
<accession>A0A0J8GLV7</accession>
<reference evidence="2 3" key="1">
    <citation type="submission" date="2015-04" db="EMBL/GenBank/DDBJ databases">
        <title>Draft Genome Sequence of the Novel Agar-Digesting Marine Bacterium Q1.</title>
        <authorList>
            <person name="Li Y."/>
            <person name="Li D."/>
            <person name="Chen G."/>
            <person name="Du Z."/>
        </authorList>
    </citation>
    <scope>NUCLEOTIDE SEQUENCE [LARGE SCALE GENOMIC DNA]</scope>
    <source>
        <strain evidence="2 3">Q1</strain>
    </source>
</reference>
<dbReference type="InterPro" id="IPR015867">
    <property type="entry name" value="N-reg_PII/ATP_PRibTrfase_C"/>
</dbReference>
<dbReference type="InterPro" id="IPR004323">
    <property type="entry name" value="Ion_tolerance_CutA"/>
</dbReference>
<evidence type="ECO:0000313" key="2">
    <source>
        <dbReference type="EMBL" id="KMT63807.1"/>
    </source>
</evidence>
<proteinExistence type="inferred from homology"/>
<dbReference type="PANTHER" id="PTHR23419:SF8">
    <property type="entry name" value="FI09726P"/>
    <property type="match status" value="1"/>
</dbReference>
<dbReference type="STRING" id="1513271.XM47_17820"/>
<comment type="similarity">
    <text evidence="1">Belongs to the CutA family.</text>
</comment>
<dbReference type="GO" id="GO:0005507">
    <property type="term" value="F:copper ion binding"/>
    <property type="evidence" value="ECO:0007669"/>
    <property type="project" value="TreeGrafter"/>
</dbReference>
<dbReference type="RefSeq" id="WP_048695604.1">
    <property type="nucleotide sequence ID" value="NZ_KQ130511.1"/>
</dbReference>
<evidence type="ECO:0000256" key="1">
    <source>
        <dbReference type="ARBA" id="ARBA00010169"/>
    </source>
</evidence>
<comment type="caution">
    <text evidence="2">The sequence shown here is derived from an EMBL/GenBank/DDBJ whole genome shotgun (WGS) entry which is preliminary data.</text>
</comment>
<keyword evidence="3" id="KW-1185">Reference proteome</keyword>
<evidence type="ECO:0008006" key="4">
    <source>
        <dbReference type="Google" id="ProtNLM"/>
    </source>
</evidence>
<protein>
    <recommendedName>
        <fullName evidence="4">Divalent-cation tolerance protein CutA</fullName>
    </recommendedName>
</protein>
<organism evidence="2 3">
    <name type="scientific">Catenovulum maritimum</name>
    <dbReference type="NCBI Taxonomy" id="1513271"/>
    <lineage>
        <taxon>Bacteria</taxon>
        <taxon>Pseudomonadati</taxon>
        <taxon>Pseudomonadota</taxon>
        <taxon>Gammaproteobacteria</taxon>
        <taxon>Alteromonadales</taxon>
        <taxon>Alteromonadaceae</taxon>
        <taxon>Catenovulum</taxon>
    </lineage>
</organism>
<name>A0A0J8GLV7_9ALTE</name>
<dbReference type="GO" id="GO:0010038">
    <property type="term" value="P:response to metal ion"/>
    <property type="evidence" value="ECO:0007669"/>
    <property type="project" value="InterPro"/>
</dbReference>
<dbReference type="EMBL" id="LAZL01000041">
    <property type="protein sequence ID" value="KMT63807.1"/>
    <property type="molecule type" value="Genomic_DNA"/>
</dbReference>
<dbReference type="SUPFAM" id="SSF54913">
    <property type="entry name" value="GlnB-like"/>
    <property type="match status" value="1"/>
</dbReference>
<dbReference type="InterPro" id="IPR011322">
    <property type="entry name" value="N-reg_PII-like_a/b"/>
</dbReference>
<sequence>MSQFIQIQISCASSSEAEQIANELVKAKLAACCQIVPEISSIYHWQGKLVQEKETLLKLKTAQIYFDKIADLVNQLHSYEVVEIIALPLVQIDSQYSQWLKETLKLPA</sequence>
<gene>
    <name evidence="2" type="ORF">XM47_17820</name>
</gene>
<dbReference type="PANTHER" id="PTHR23419">
    <property type="entry name" value="DIVALENT CATION TOLERANCE CUTA-RELATED"/>
    <property type="match status" value="1"/>
</dbReference>
<dbReference type="Gene3D" id="3.30.70.120">
    <property type="match status" value="1"/>
</dbReference>
<dbReference type="AlphaFoldDB" id="A0A0J8GLV7"/>